<feature type="domain" description="EGF-like" evidence="11">
    <location>
        <begin position="38"/>
        <end position="76"/>
    </location>
</feature>
<comment type="similarity">
    <text evidence="9">Belongs to the LTBP family.</text>
</comment>
<evidence type="ECO:0000256" key="10">
    <source>
        <dbReference type="PROSITE-ProRule" id="PRU00076"/>
    </source>
</evidence>
<keyword evidence="7" id="KW-0325">Glycoprotein</keyword>
<proteinExistence type="inferred from homology"/>
<dbReference type="Gene3D" id="2.10.25.10">
    <property type="entry name" value="Laminin"/>
    <property type="match status" value="4"/>
</dbReference>
<evidence type="ECO:0000256" key="4">
    <source>
        <dbReference type="ARBA" id="ARBA00022729"/>
    </source>
</evidence>
<dbReference type="InterPro" id="IPR000742">
    <property type="entry name" value="EGF"/>
</dbReference>
<evidence type="ECO:0000256" key="8">
    <source>
        <dbReference type="ARBA" id="ARBA00023183"/>
    </source>
</evidence>
<dbReference type="PROSITE" id="PS00010">
    <property type="entry name" value="ASX_HYDROXYL"/>
    <property type="match status" value="2"/>
</dbReference>
<dbReference type="Ensembl" id="ENSLCAT00010042907.1">
    <property type="protein sequence ID" value="ENSLCAP00010041864.1"/>
    <property type="gene ID" value="ENSLCAG00010019591.1"/>
</dbReference>
<dbReference type="InterPro" id="IPR017878">
    <property type="entry name" value="TB_dom"/>
</dbReference>
<evidence type="ECO:0000256" key="6">
    <source>
        <dbReference type="ARBA" id="ARBA00023157"/>
    </source>
</evidence>
<dbReference type="SUPFAM" id="SSF57196">
    <property type="entry name" value="EGF/Laminin"/>
    <property type="match status" value="2"/>
</dbReference>
<evidence type="ECO:0000259" key="12">
    <source>
        <dbReference type="PROSITE" id="PS51364"/>
    </source>
</evidence>
<evidence type="ECO:0000256" key="7">
    <source>
        <dbReference type="ARBA" id="ARBA00023180"/>
    </source>
</evidence>
<dbReference type="FunFam" id="2.10.25.10:FF:000046">
    <property type="entry name" value="Latent-transforming growth factor beta-binding protein 1 isoform x2"/>
    <property type="match status" value="1"/>
</dbReference>
<dbReference type="InterPro" id="IPR000152">
    <property type="entry name" value="EGF-type_Asp/Asn_hydroxyl_site"/>
</dbReference>
<protein>
    <recommendedName>
        <fullName evidence="15">Latent transforming growth factor beta binding protein 1</fullName>
    </recommendedName>
</protein>
<dbReference type="Gene3D" id="3.90.290.10">
    <property type="entry name" value="TGF-beta binding (TB) domain"/>
    <property type="match status" value="1"/>
</dbReference>
<feature type="domain" description="TB" evidence="12">
    <location>
        <begin position="89"/>
        <end position="135"/>
    </location>
</feature>
<feature type="disulfide bond" evidence="10">
    <location>
        <begin position="42"/>
        <end position="52"/>
    </location>
</feature>
<dbReference type="CDD" id="cd00054">
    <property type="entry name" value="EGF_CA"/>
    <property type="match status" value="1"/>
</dbReference>
<dbReference type="InterPro" id="IPR001881">
    <property type="entry name" value="EGF-like_Ca-bd_dom"/>
</dbReference>
<dbReference type="InterPro" id="IPR050751">
    <property type="entry name" value="ECM_structural_protein"/>
</dbReference>
<dbReference type="GO" id="GO:0019838">
    <property type="term" value="F:growth factor binding"/>
    <property type="evidence" value="ECO:0007669"/>
    <property type="project" value="UniProtKB-KW"/>
</dbReference>
<reference evidence="13" key="3">
    <citation type="submission" date="2025-09" db="UniProtKB">
        <authorList>
            <consortium name="Ensembl"/>
        </authorList>
    </citation>
    <scope>IDENTIFICATION</scope>
</reference>
<dbReference type="PANTHER" id="PTHR24034:SF209">
    <property type="entry name" value="EGF-LIKE DOMAIN-CONTAINING PROTEIN"/>
    <property type="match status" value="1"/>
</dbReference>
<dbReference type="Pfam" id="PF00008">
    <property type="entry name" value="EGF"/>
    <property type="match status" value="1"/>
</dbReference>
<dbReference type="SUPFAM" id="SSF57184">
    <property type="entry name" value="Growth factor receptor domain"/>
    <property type="match status" value="1"/>
</dbReference>
<name>A0A4W6ERR2_LATCA</name>
<accession>A0A4W6ERR2</accession>
<dbReference type="AlphaFoldDB" id="A0A4W6ERR2"/>
<evidence type="ECO:0000256" key="5">
    <source>
        <dbReference type="ARBA" id="ARBA00022737"/>
    </source>
</evidence>
<dbReference type="PROSITE" id="PS01187">
    <property type="entry name" value="EGF_CA"/>
    <property type="match status" value="2"/>
</dbReference>
<dbReference type="InterPro" id="IPR036773">
    <property type="entry name" value="TB_dom_sf"/>
</dbReference>
<keyword evidence="2" id="KW-0272">Extracellular matrix</keyword>
<keyword evidence="14" id="KW-1185">Reference proteome</keyword>
<reference evidence="13" key="2">
    <citation type="submission" date="2025-08" db="UniProtKB">
        <authorList>
            <consortium name="Ensembl"/>
        </authorList>
    </citation>
    <scope>IDENTIFICATION</scope>
</reference>
<dbReference type="InterPro" id="IPR009030">
    <property type="entry name" value="Growth_fac_rcpt_cys_sf"/>
</dbReference>
<dbReference type="PROSITE" id="PS51364">
    <property type="entry name" value="TB"/>
    <property type="match status" value="1"/>
</dbReference>
<keyword evidence="4" id="KW-0732">Signal</keyword>
<evidence type="ECO:0000256" key="1">
    <source>
        <dbReference type="ARBA" id="ARBA00004498"/>
    </source>
</evidence>
<dbReference type="SUPFAM" id="SSF57581">
    <property type="entry name" value="TB module/8-cys domain"/>
    <property type="match status" value="1"/>
</dbReference>
<dbReference type="InterPro" id="IPR049883">
    <property type="entry name" value="NOTCH1_EGF-like"/>
</dbReference>
<dbReference type="PANTHER" id="PTHR24034">
    <property type="entry name" value="EGF-LIKE DOMAIN-CONTAINING PROTEIN"/>
    <property type="match status" value="1"/>
</dbReference>
<dbReference type="FunFam" id="2.10.25.10:FF:000056">
    <property type="entry name" value="Latent-transforming growth factor beta-binding protein 3 isoform 2"/>
    <property type="match status" value="1"/>
</dbReference>
<keyword evidence="5" id="KW-0677">Repeat</keyword>
<dbReference type="SMART" id="SM00179">
    <property type="entry name" value="EGF_CA"/>
    <property type="match status" value="4"/>
</dbReference>
<dbReference type="PROSITE" id="PS01186">
    <property type="entry name" value="EGF_2"/>
    <property type="match status" value="1"/>
</dbReference>
<evidence type="ECO:0000256" key="2">
    <source>
        <dbReference type="ARBA" id="ARBA00022530"/>
    </source>
</evidence>
<keyword evidence="3 10" id="KW-0245">EGF-like domain</keyword>
<evidence type="ECO:0000313" key="13">
    <source>
        <dbReference type="Ensembl" id="ENSLCAP00010041864.1"/>
    </source>
</evidence>
<comment type="subcellular location">
    <subcellularLocation>
        <location evidence="1">Secreted</location>
        <location evidence="1">Extracellular space</location>
        <location evidence="1">Extracellular matrix</location>
    </subcellularLocation>
</comment>
<dbReference type="Pfam" id="PF00683">
    <property type="entry name" value="TB"/>
    <property type="match status" value="1"/>
</dbReference>
<dbReference type="InterPro" id="IPR018097">
    <property type="entry name" value="EGF_Ca-bd_CS"/>
</dbReference>
<dbReference type="Pfam" id="PF07645">
    <property type="entry name" value="EGF_CA"/>
    <property type="match status" value="2"/>
</dbReference>
<evidence type="ECO:0008006" key="15">
    <source>
        <dbReference type="Google" id="ProtNLM"/>
    </source>
</evidence>
<organism evidence="13 14">
    <name type="scientific">Lates calcarifer</name>
    <name type="common">Barramundi</name>
    <name type="synonym">Holocentrus calcarifer</name>
    <dbReference type="NCBI Taxonomy" id="8187"/>
    <lineage>
        <taxon>Eukaryota</taxon>
        <taxon>Metazoa</taxon>
        <taxon>Chordata</taxon>
        <taxon>Craniata</taxon>
        <taxon>Vertebrata</taxon>
        <taxon>Euteleostomi</taxon>
        <taxon>Actinopterygii</taxon>
        <taxon>Neopterygii</taxon>
        <taxon>Teleostei</taxon>
        <taxon>Neoteleostei</taxon>
        <taxon>Acanthomorphata</taxon>
        <taxon>Carangaria</taxon>
        <taxon>Carangaria incertae sedis</taxon>
        <taxon>Centropomidae</taxon>
        <taxon>Lates</taxon>
    </lineage>
</organism>
<keyword evidence="6 10" id="KW-1015">Disulfide bond</keyword>
<keyword evidence="8" id="KW-0340">Growth factor binding</keyword>
<feature type="domain" description="EGF-like" evidence="11">
    <location>
        <begin position="217"/>
        <end position="261"/>
    </location>
</feature>
<evidence type="ECO:0000256" key="3">
    <source>
        <dbReference type="ARBA" id="ARBA00022536"/>
    </source>
</evidence>
<dbReference type="FunFam" id="2.10.25.10:FF:000005">
    <property type="entry name" value="Fibrillin 2"/>
    <property type="match status" value="1"/>
</dbReference>
<evidence type="ECO:0000256" key="9">
    <source>
        <dbReference type="ARBA" id="ARBA00038081"/>
    </source>
</evidence>
<comment type="caution">
    <text evidence="10">Lacks conserved residue(s) required for the propagation of feature annotation.</text>
</comment>
<evidence type="ECO:0000313" key="14">
    <source>
        <dbReference type="Proteomes" id="UP000314980"/>
    </source>
</evidence>
<evidence type="ECO:0000259" key="11">
    <source>
        <dbReference type="PROSITE" id="PS50026"/>
    </source>
</evidence>
<dbReference type="PROSITE" id="PS50026">
    <property type="entry name" value="EGF_3"/>
    <property type="match status" value="2"/>
</dbReference>
<reference evidence="14" key="1">
    <citation type="submission" date="2015-09" db="EMBL/GenBank/DDBJ databases">
        <authorList>
            <person name="Sai Rama Sridatta P."/>
        </authorList>
    </citation>
    <scope>NUCLEOTIDE SEQUENCE [LARGE SCALE GENOMIC DNA]</scope>
</reference>
<dbReference type="GO" id="GO:0005509">
    <property type="term" value="F:calcium ion binding"/>
    <property type="evidence" value="ECO:0007669"/>
    <property type="project" value="InterPro"/>
</dbReference>
<sequence>MFGSDICKNGQCSNLFSTYTCYCRSGFYYDNIRLECVDYDECEFGNCENGACVNTAGSFNCFCSPPRFLNPQSFCLPETLEPDHSVHMDICWQRLEGDNMCAEPLQGRRTTYTECCCLYGIAWSGQCAFCPRRDSGEEQDKTLLSLFDNCSFFKITMFYLHFCVQAERYNGFEGLQAEECGILNGCENGRCVRVREGYTCDCFDGYELDLDKMACIDINECEDISDKVPLCQNGQCTNTEGSYKCTCLPGFVASAQPHKCIPTIPASGLRETED</sequence>
<keyword evidence="2" id="KW-0964">Secreted</keyword>
<dbReference type="GeneTree" id="ENSGT00940000155823"/>
<dbReference type="Proteomes" id="UP000314980">
    <property type="component" value="Unassembled WGS sequence"/>
</dbReference>
<dbReference type="SMART" id="SM00181">
    <property type="entry name" value="EGF"/>
    <property type="match status" value="4"/>
</dbReference>